<dbReference type="InterPro" id="IPR011990">
    <property type="entry name" value="TPR-like_helical_dom_sf"/>
</dbReference>
<evidence type="ECO:0000313" key="2">
    <source>
        <dbReference type="EMBL" id="PSR56944.1"/>
    </source>
</evidence>
<reference evidence="2 3" key="1">
    <citation type="submission" date="2018-03" db="EMBL/GenBank/DDBJ databases">
        <title>Adhaeribacter sp. HMF7605 Genome sequencing and assembly.</title>
        <authorList>
            <person name="Kang H."/>
            <person name="Kang J."/>
            <person name="Cha I."/>
            <person name="Kim H."/>
            <person name="Joh K."/>
        </authorList>
    </citation>
    <scope>NUCLEOTIDE SEQUENCE [LARGE SCALE GENOMIC DNA]</scope>
    <source>
        <strain evidence="2 3">HMF7605</strain>
    </source>
</reference>
<keyword evidence="3" id="KW-1185">Reference proteome</keyword>
<dbReference type="InterPro" id="IPR019734">
    <property type="entry name" value="TPR_rpt"/>
</dbReference>
<dbReference type="EMBL" id="PYFT01000001">
    <property type="protein sequence ID" value="PSR56944.1"/>
    <property type="molecule type" value="Genomic_DNA"/>
</dbReference>
<gene>
    <name evidence="2" type="ORF">AHMF7605_27340</name>
</gene>
<dbReference type="SMART" id="SM00028">
    <property type="entry name" value="TPR"/>
    <property type="match status" value="1"/>
</dbReference>
<sequence>MAEKKIKEAIEVFKLNVKFYSESANTYNSLAEAYAAAGNNTLAIENYGHSLKLSPQNENGKTERAKLKAK</sequence>
<organism evidence="2 3">
    <name type="scientific">Adhaeribacter arboris</name>
    <dbReference type="NCBI Taxonomy" id="2072846"/>
    <lineage>
        <taxon>Bacteria</taxon>
        <taxon>Pseudomonadati</taxon>
        <taxon>Bacteroidota</taxon>
        <taxon>Cytophagia</taxon>
        <taxon>Cytophagales</taxon>
        <taxon>Hymenobacteraceae</taxon>
        <taxon>Adhaeribacter</taxon>
    </lineage>
</organism>
<keyword evidence="1" id="KW-0802">TPR repeat</keyword>
<dbReference type="SUPFAM" id="SSF48452">
    <property type="entry name" value="TPR-like"/>
    <property type="match status" value="1"/>
</dbReference>
<feature type="repeat" description="TPR" evidence="1">
    <location>
        <begin position="24"/>
        <end position="57"/>
    </location>
</feature>
<accession>A0A2T2YN50</accession>
<name>A0A2T2YN50_9BACT</name>
<evidence type="ECO:0000256" key="1">
    <source>
        <dbReference type="PROSITE-ProRule" id="PRU00339"/>
    </source>
</evidence>
<dbReference type="PROSITE" id="PS50005">
    <property type="entry name" value="TPR"/>
    <property type="match status" value="1"/>
</dbReference>
<dbReference type="Proteomes" id="UP000240357">
    <property type="component" value="Unassembled WGS sequence"/>
</dbReference>
<dbReference type="OrthoDB" id="9793489at2"/>
<dbReference type="AlphaFoldDB" id="A0A2T2YN50"/>
<proteinExistence type="predicted"/>
<protein>
    <submittedName>
        <fullName evidence="2">Uncharacterized protein</fullName>
    </submittedName>
</protein>
<comment type="caution">
    <text evidence="2">The sequence shown here is derived from an EMBL/GenBank/DDBJ whole genome shotgun (WGS) entry which is preliminary data.</text>
</comment>
<dbReference type="RefSeq" id="WP_106933115.1">
    <property type="nucleotide sequence ID" value="NZ_PYFT01000001.1"/>
</dbReference>
<dbReference type="Gene3D" id="1.25.40.10">
    <property type="entry name" value="Tetratricopeptide repeat domain"/>
    <property type="match status" value="1"/>
</dbReference>
<evidence type="ECO:0000313" key="3">
    <source>
        <dbReference type="Proteomes" id="UP000240357"/>
    </source>
</evidence>